<sequence>MDANRKLFKKALQKCKRRQDQLQQDELALSYSGGDFGKFWGKIRQQGGTKTSSQCSSIDGVSGDSEIAEHWASLYKTLFNQKQDGSLEIAVKQYINNNSKSCDQKLFNIYNIVNLT</sequence>
<dbReference type="EMBL" id="CAXLJM020000003">
    <property type="protein sequence ID" value="CAL8068957.1"/>
    <property type="molecule type" value="Genomic_DNA"/>
</dbReference>
<evidence type="ECO:0000313" key="2">
    <source>
        <dbReference type="Proteomes" id="UP001642540"/>
    </source>
</evidence>
<gene>
    <name evidence="1" type="ORF">ODALV1_LOCUS543</name>
</gene>
<evidence type="ECO:0000313" key="1">
    <source>
        <dbReference type="EMBL" id="CAL8068957.1"/>
    </source>
</evidence>
<comment type="caution">
    <text evidence="1">The sequence shown here is derived from an EMBL/GenBank/DDBJ whole genome shotgun (WGS) entry which is preliminary data.</text>
</comment>
<protein>
    <submittedName>
        <fullName evidence="1">Uncharacterized protein</fullName>
    </submittedName>
</protein>
<reference evidence="1 2" key="1">
    <citation type="submission" date="2024-08" db="EMBL/GenBank/DDBJ databases">
        <authorList>
            <person name="Cucini C."/>
            <person name="Frati F."/>
        </authorList>
    </citation>
    <scope>NUCLEOTIDE SEQUENCE [LARGE SCALE GENOMIC DNA]</scope>
</reference>
<accession>A0ABP1PPV3</accession>
<name>A0ABP1PPV3_9HEXA</name>
<dbReference type="Proteomes" id="UP001642540">
    <property type="component" value="Unassembled WGS sequence"/>
</dbReference>
<keyword evidence="2" id="KW-1185">Reference proteome</keyword>
<organism evidence="1 2">
    <name type="scientific">Orchesella dallaii</name>
    <dbReference type="NCBI Taxonomy" id="48710"/>
    <lineage>
        <taxon>Eukaryota</taxon>
        <taxon>Metazoa</taxon>
        <taxon>Ecdysozoa</taxon>
        <taxon>Arthropoda</taxon>
        <taxon>Hexapoda</taxon>
        <taxon>Collembola</taxon>
        <taxon>Entomobryomorpha</taxon>
        <taxon>Entomobryoidea</taxon>
        <taxon>Orchesellidae</taxon>
        <taxon>Orchesellinae</taxon>
        <taxon>Orchesella</taxon>
    </lineage>
</organism>
<proteinExistence type="predicted"/>